<dbReference type="InterPro" id="IPR002586">
    <property type="entry name" value="CobQ/CobB/MinD/ParA_Nub-bd_dom"/>
</dbReference>
<dbReference type="GO" id="GO:0051782">
    <property type="term" value="P:negative regulation of cell division"/>
    <property type="evidence" value="ECO:0007669"/>
    <property type="project" value="TreeGrafter"/>
</dbReference>
<dbReference type="SUPFAM" id="SSF52540">
    <property type="entry name" value="P-loop containing nucleoside triphosphate hydrolases"/>
    <property type="match status" value="1"/>
</dbReference>
<proteinExistence type="predicted"/>
<dbReference type="GO" id="GO:0009898">
    <property type="term" value="C:cytoplasmic side of plasma membrane"/>
    <property type="evidence" value="ECO:0007669"/>
    <property type="project" value="TreeGrafter"/>
</dbReference>
<dbReference type="Pfam" id="PF01656">
    <property type="entry name" value="CbiA"/>
    <property type="match status" value="1"/>
</dbReference>
<dbReference type="InterPro" id="IPR050625">
    <property type="entry name" value="ParA/MinD_ATPase"/>
</dbReference>
<reference evidence="4" key="1">
    <citation type="submission" date="2018-06" db="EMBL/GenBank/DDBJ databases">
        <authorList>
            <person name="Zhirakovskaya E."/>
        </authorList>
    </citation>
    <scope>NUCLEOTIDE SEQUENCE</scope>
</reference>
<evidence type="ECO:0000256" key="1">
    <source>
        <dbReference type="ARBA" id="ARBA00022741"/>
    </source>
</evidence>
<dbReference type="PANTHER" id="PTHR43384">
    <property type="entry name" value="SEPTUM SITE-DETERMINING PROTEIN MIND HOMOLOG, CHLOROPLASTIC-RELATED"/>
    <property type="match status" value="1"/>
</dbReference>
<dbReference type="Gene3D" id="3.40.50.300">
    <property type="entry name" value="P-loop containing nucleotide triphosphate hydrolases"/>
    <property type="match status" value="1"/>
</dbReference>
<dbReference type="PANTHER" id="PTHR43384:SF4">
    <property type="entry name" value="CELLULOSE BIOSYNTHESIS PROTEIN BCSQ-RELATED"/>
    <property type="match status" value="1"/>
</dbReference>
<keyword evidence="1" id="KW-0547">Nucleotide-binding</keyword>
<protein>
    <recommendedName>
        <fullName evidence="3">CobQ/CobB/MinD/ParA nucleotide binding domain-containing protein</fullName>
    </recommendedName>
</protein>
<evidence type="ECO:0000313" key="4">
    <source>
        <dbReference type="EMBL" id="VAX16119.1"/>
    </source>
</evidence>
<dbReference type="AlphaFoldDB" id="A0A3B1BDD2"/>
<keyword evidence="2" id="KW-0067">ATP-binding</keyword>
<dbReference type="GO" id="GO:0016887">
    <property type="term" value="F:ATP hydrolysis activity"/>
    <property type="evidence" value="ECO:0007669"/>
    <property type="project" value="TreeGrafter"/>
</dbReference>
<evidence type="ECO:0000256" key="2">
    <source>
        <dbReference type="ARBA" id="ARBA00022840"/>
    </source>
</evidence>
<dbReference type="InterPro" id="IPR027417">
    <property type="entry name" value="P-loop_NTPase"/>
</dbReference>
<dbReference type="GO" id="GO:0005524">
    <property type="term" value="F:ATP binding"/>
    <property type="evidence" value="ECO:0007669"/>
    <property type="project" value="UniProtKB-KW"/>
</dbReference>
<dbReference type="GO" id="GO:0005829">
    <property type="term" value="C:cytosol"/>
    <property type="evidence" value="ECO:0007669"/>
    <property type="project" value="TreeGrafter"/>
</dbReference>
<accession>A0A3B1BDD2</accession>
<evidence type="ECO:0000259" key="3">
    <source>
        <dbReference type="Pfam" id="PF01656"/>
    </source>
</evidence>
<name>A0A3B1BDD2_9ZZZZ</name>
<sequence>MVTDSHNLDKKAKAVWAISGGKGGVGRTLLAANLGILMADDGYDVIVADCDLDGPTLHTALGIEPPDKTLSDYTSGYTQSLEEIVTDTPINGLRIISGAKNAMNSSNYNHSAKSKLISSLHTLECDYLIADTGSGACFDVIDLFLSADIGILVTTPELSSIELTYRFIKSLFYRQLRTLVEQPQYKDYVDEIMNGKLSSDLLEIVEKVLKKVKGSDITLEQRVEKELFNLDLKLVVTMARTRQDQLTGFSMAEIVKKYYGLNLRPIGHIPYDDRMPETTKKRTPFIREYDTSDTAAFFNIAKKELLKSTMGKEEKQLDLIES</sequence>
<gene>
    <name evidence="4" type="ORF">MNBD_NITROSPINAE02-92</name>
</gene>
<organism evidence="4">
    <name type="scientific">hydrothermal vent metagenome</name>
    <dbReference type="NCBI Taxonomy" id="652676"/>
    <lineage>
        <taxon>unclassified sequences</taxon>
        <taxon>metagenomes</taxon>
        <taxon>ecological metagenomes</taxon>
    </lineage>
</organism>
<feature type="domain" description="CobQ/CobB/MinD/ParA nucleotide binding" evidence="3">
    <location>
        <begin position="17"/>
        <end position="282"/>
    </location>
</feature>
<dbReference type="EMBL" id="UOGE01000003">
    <property type="protein sequence ID" value="VAX16119.1"/>
    <property type="molecule type" value="Genomic_DNA"/>
</dbReference>